<feature type="transmembrane region" description="Helical" evidence="10">
    <location>
        <begin position="297"/>
        <end position="319"/>
    </location>
</feature>
<evidence type="ECO:0000256" key="9">
    <source>
        <dbReference type="ARBA" id="ARBA00049551"/>
    </source>
</evidence>
<feature type="transmembrane region" description="Helical" evidence="10">
    <location>
        <begin position="547"/>
        <end position="571"/>
    </location>
</feature>
<comment type="function">
    <text evidence="10">Core subunit of the mitochondrial membrane respiratory chain NADH dehydrogenase (Complex I) which catalyzes electron transfer from NADH through the respiratory chain, using ubiquinone as an electron acceptor. Essential for the catalytic activity and assembly of complex I.</text>
</comment>
<feature type="domain" description="NADH:quinone oxidoreductase/Mrp antiporter transmembrane" evidence="11">
    <location>
        <begin position="111"/>
        <end position="382"/>
    </location>
</feature>
<comment type="catalytic activity">
    <reaction evidence="9 10">
        <text>a ubiquinone + NADH + 5 H(+)(in) = a ubiquinol + NAD(+) + 4 H(+)(out)</text>
        <dbReference type="Rhea" id="RHEA:29091"/>
        <dbReference type="Rhea" id="RHEA-COMP:9565"/>
        <dbReference type="Rhea" id="RHEA-COMP:9566"/>
        <dbReference type="ChEBI" id="CHEBI:15378"/>
        <dbReference type="ChEBI" id="CHEBI:16389"/>
        <dbReference type="ChEBI" id="CHEBI:17976"/>
        <dbReference type="ChEBI" id="CHEBI:57540"/>
        <dbReference type="ChEBI" id="CHEBI:57945"/>
        <dbReference type="EC" id="7.1.1.2"/>
    </reaction>
</comment>
<protein>
    <recommendedName>
        <fullName evidence="4 10">NADH-ubiquinone oxidoreductase chain 5</fullName>
        <ecNumber evidence="3 10">7.1.1.2</ecNumber>
    </recommendedName>
</protein>
<keyword evidence="5 10" id="KW-0812">Transmembrane</keyword>
<dbReference type="PANTHER" id="PTHR42829:SF2">
    <property type="entry name" value="NADH-UBIQUINONE OXIDOREDUCTASE CHAIN 5"/>
    <property type="match status" value="1"/>
</dbReference>
<feature type="transmembrane region" description="Helical" evidence="10">
    <location>
        <begin position="491"/>
        <end position="513"/>
    </location>
</feature>
<dbReference type="PANTHER" id="PTHR42829">
    <property type="entry name" value="NADH-UBIQUINONE OXIDOREDUCTASE CHAIN 5"/>
    <property type="match status" value="1"/>
</dbReference>
<name>Q8M6U4_TIGJA</name>
<dbReference type="GO" id="GO:0042773">
    <property type="term" value="P:ATP synthesis coupled electron transport"/>
    <property type="evidence" value="ECO:0007669"/>
    <property type="project" value="InterPro"/>
</dbReference>
<dbReference type="InterPro" id="IPR001750">
    <property type="entry name" value="ND/Mrp_TM"/>
</dbReference>
<geneLocation type="mitochondrion" evidence="13"/>
<dbReference type="PRINTS" id="PR01434">
    <property type="entry name" value="NADHDHGNASE5"/>
</dbReference>
<feature type="transmembrane region" description="Helical" evidence="10">
    <location>
        <begin position="273"/>
        <end position="291"/>
    </location>
</feature>
<keyword evidence="7 10" id="KW-1133">Transmembrane helix</keyword>
<dbReference type="Pfam" id="PF00361">
    <property type="entry name" value="Proton_antipo_M"/>
    <property type="match status" value="1"/>
</dbReference>
<feature type="transmembrane region" description="Helical" evidence="10">
    <location>
        <begin position="62"/>
        <end position="81"/>
    </location>
</feature>
<dbReference type="GO" id="GO:0008137">
    <property type="term" value="F:NADH dehydrogenase (ubiquinone) activity"/>
    <property type="evidence" value="ECO:0007669"/>
    <property type="project" value="UniProtKB-EC"/>
</dbReference>
<proteinExistence type="inferred from homology"/>
<evidence type="ECO:0000256" key="3">
    <source>
        <dbReference type="ARBA" id="ARBA00012944"/>
    </source>
</evidence>
<keyword evidence="10" id="KW-0813">Transport</keyword>
<dbReference type="InterPro" id="IPR001516">
    <property type="entry name" value="Proton_antipo_N"/>
</dbReference>
<keyword evidence="10" id="KW-0520">NAD</keyword>
<keyword evidence="6" id="KW-0249">Electron transport</keyword>
<feature type="transmembrane region" description="Helical" evidence="10">
    <location>
        <begin position="458"/>
        <end position="479"/>
    </location>
</feature>
<feature type="transmembrane region" description="Helical" evidence="10">
    <location>
        <begin position="147"/>
        <end position="167"/>
    </location>
</feature>
<evidence type="ECO:0000256" key="1">
    <source>
        <dbReference type="ARBA" id="ARBA00003257"/>
    </source>
</evidence>
<feature type="transmembrane region" description="Helical" evidence="10">
    <location>
        <begin position="88"/>
        <end position="107"/>
    </location>
</feature>
<gene>
    <name evidence="13" type="primary">ND5</name>
</gene>
<dbReference type="GO" id="GO:0015990">
    <property type="term" value="P:electron transport coupled proton transport"/>
    <property type="evidence" value="ECO:0007669"/>
    <property type="project" value="TreeGrafter"/>
</dbReference>
<feature type="transmembrane region" description="Helical" evidence="10">
    <location>
        <begin position="205"/>
        <end position="233"/>
    </location>
</feature>
<evidence type="ECO:0000256" key="10">
    <source>
        <dbReference type="RuleBase" id="RU003404"/>
    </source>
</evidence>
<feature type="domain" description="NADH-Ubiquinone oxidoreductase (complex I) chain 5 N-terminal" evidence="12">
    <location>
        <begin position="53"/>
        <end position="92"/>
    </location>
</feature>
<feature type="transmembrane region" description="Helical" evidence="10">
    <location>
        <begin position="340"/>
        <end position="359"/>
    </location>
</feature>
<evidence type="ECO:0000256" key="6">
    <source>
        <dbReference type="ARBA" id="ARBA00022982"/>
    </source>
</evidence>
<keyword evidence="10" id="KW-0830">Ubiquinone</keyword>
<reference evidence="13" key="1">
    <citation type="journal article" date="2002" name="Mar. Biotechnol.">
        <title>Complete mitochondrial DNA sequence of Tigriopus japonicus (Crustacea: Copepoda).</title>
        <authorList>
            <person name="Machida R.J."/>
            <person name="Miya M.U."/>
            <person name="Nishida M."/>
            <person name="Nishida S."/>
        </authorList>
    </citation>
    <scope>NUCLEOTIDE SEQUENCE</scope>
</reference>
<feature type="transmembrane region" description="Helical" evidence="10">
    <location>
        <begin position="422"/>
        <end position="446"/>
    </location>
</feature>
<dbReference type="EMBL" id="AB060648">
    <property type="protein sequence ID" value="BAB97224.1"/>
    <property type="molecule type" value="Genomic_DNA"/>
</dbReference>
<feature type="transmembrane region" description="Helical" evidence="10">
    <location>
        <begin position="113"/>
        <end position="135"/>
    </location>
</feature>
<evidence type="ECO:0000259" key="11">
    <source>
        <dbReference type="Pfam" id="PF00361"/>
    </source>
</evidence>
<evidence type="ECO:0000313" key="13">
    <source>
        <dbReference type="EMBL" id="BAB97224.1"/>
    </source>
</evidence>
<comment type="subcellular location">
    <subcellularLocation>
        <location evidence="2">Membrane</location>
        <topology evidence="2">Multi-pass membrane protein</topology>
    </subcellularLocation>
</comment>
<dbReference type="Pfam" id="PF00662">
    <property type="entry name" value="Proton_antipo_N"/>
    <property type="match status" value="1"/>
</dbReference>
<organism evidence="13">
    <name type="scientific">Tigriopus japonicus</name>
    <name type="common">Copepod</name>
    <dbReference type="NCBI Taxonomy" id="158387"/>
    <lineage>
        <taxon>Eukaryota</taxon>
        <taxon>Metazoa</taxon>
        <taxon>Ecdysozoa</taxon>
        <taxon>Arthropoda</taxon>
        <taxon>Crustacea</taxon>
        <taxon>Multicrustacea</taxon>
        <taxon>Hexanauplia</taxon>
        <taxon>Copepoda</taxon>
        <taxon>Harpacticoida</taxon>
        <taxon>Harpacticidae</taxon>
        <taxon>Tigriopus</taxon>
    </lineage>
</organism>
<feature type="transmembrane region" description="Helical" evidence="10">
    <location>
        <begin position="245"/>
        <end position="266"/>
    </location>
</feature>
<evidence type="ECO:0000259" key="12">
    <source>
        <dbReference type="Pfam" id="PF00662"/>
    </source>
</evidence>
<comment type="function">
    <text evidence="1">Core subunit of the mitochondrial membrane respiratory chain NADH dehydrogenase (Complex I) that is believed to belong to the minimal assembly required for catalysis. Complex I functions in the transfer of electrons from NADH to the respiratory chain. The immediate electron acceptor for the enzyme is believed to be ubiquinone.</text>
</comment>
<dbReference type="InterPro" id="IPR003945">
    <property type="entry name" value="NU5C-like"/>
</dbReference>
<evidence type="ECO:0000256" key="2">
    <source>
        <dbReference type="ARBA" id="ARBA00004141"/>
    </source>
</evidence>
<dbReference type="GO" id="GO:0016020">
    <property type="term" value="C:membrane"/>
    <property type="evidence" value="ECO:0007669"/>
    <property type="project" value="UniProtKB-SubCell"/>
</dbReference>
<comment type="similarity">
    <text evidence="10">Belongs to the complex I subunit 5 family.</text>
</comment>
<dbReference type="EC" id="7.1.1.2" evidence="3 10"/>
<evidence type="ECO:0000256" key="8">
    <source>
        <dbReference type="ARBA" id="ARBA00023136"/>
    </source>
</evidence>
<feature type="transmembrane region" description="Helical" evidence="10">
    <location>
        <begin position="379"/>
        <end position="401"/>
    </location>
</feature>
<evidence type="ECO:0000256" key="5">
    <source>
        <dbReference type="ARBA" id="ARBA00022692"/>
    </source>
</evidence>
<sequence>MLKIGSRSGLVWGVCFFCLGLFTGLKALSFSSNSSSVILVWEGFSEMCTPLGFYLFFDSESLWFLSTVSIISSGVMLFSVFYMAEEKFYVRFILILLSFVLSMMLLITSPGLLSIFIGWDGLGVTSFLLVIYFFSNKSLNAGLLTLLTNRLGDIFLLMGVSVVWSSFGGELTSLQGSGFSLSGMSLGVIFLASMTKSAQIPFSSWLPAAMAAPTPVSALVHSSTLVTAGLYLLIRFSGGLESSVWWEWGLFFSSLTLMMASLSSLTEMDMKKIVALSTLSQLGLIGMAISAQTMGAAFFHLIMHAYFKALLFMLMGFWIHQSLSYQDLRAAGIFSQEFSLSVSMTLLALMSLSGIPYFAGFFSKDLILELLSFSSWLGLVSYSLLVMGCVLTVVYSLRLLITLMGRGESVSVLQNWSEKSSVFYSALVCLMMLSIGGGKFLGFYVFGDLHFVVVPQELKLILSSLVLIGLILSAGLMGVKRSERLLGNLGYLWGLSYLSFPWITTQSLVLSAMFEKVELLWLPFLSSGMSVNSMIKTSQVLGSYSLVSFQGYSGFQVIGAGVLGMVLWSYFGMTFDLSSV</sequence>
<feature type="transmembrane region" description="Helical" evidence="10">
    <location>
        <begin position="173"/>
        <end position="193"/>
    </location>
</feature>
<keyword evidence="8 10" id="KW-0472">Membrane</keyword>
<evidence type="ECO:0000256" key="7">
    <source>
        <dbReference type="ARBA" id="ARBA00022989"/>
    </source>
</evidence>
<dbReference type="AlphaFoldDB" id="Q8M6U4"/>
<keyword evidence="10 13" id="KW-0496">Mitochondrion</keyword>
<accession>Q8M6U4</accession>
<dbReference type="GO" id="GO:0003954">
    <property type="term" value="F:NADH dehydrogenase activity"/>
    <property type="evidence" value="ECO:0007669"/>
    <property type="project" value="TreeGrafter"/>
</dbReference>
<evidence type="ECO:0000256" key="4">
    <source>
        <dbReference type="ARBA" id="ARBA00021096"/>
    </source>
</evidence>